<evidence type="ECO:0000313" key="2">
    <source>
        <dbReference type="Proteomes" id="UP000000600"/>
    </source>
</evidence>
<gene>
    <name evidence="1" type="ORF">GSPATT00009996001</name>
</gene>
<dbReference type="AlphaFoldDB" id="A0CSF7"/>
<dbReference type="HOGENOM" id="CLU_613190_0_0_1"/>
<dbReference type="RefSeq" id="XP_001441121.1">
    <property type="nucleotide sequence ID" value="XM_001441084.1"/>
</dbReference>
<organism evidence="1 2">
    <name type="scientific">Paramecium tetraurelia</name>
    <dbReference type="NCBI Taxonomy" id="5888"/>
    <lineage>
        <taxon>Eukaryota</taxon>
        <taxon>Sar</taxon>
        <taxon>Alveolata</taxon>
        <taxon>Ciliophora</taxon>
        <taxon>Intramacronucleata</taxon>
        <taxon>Oligohymenophorea</taxon>
        <taxon>Peniculida</taxon>
        <taxon>Parameciidae</taxon>
        <taxon>Paramecium</taxon>
    </lineage>
</organism>
<accession>A0CSF7</accession>
<proteinExistence type="predicted"/>
<name>A0CSF7_PARTE</name>
<protein>
    <submittedName>
        <fullName evidence="1">Uncharacterized protein</fullName>
    </submittedName>
</protein>
<sequence length="447" mass="52363">MASERIHKYEESKGAKCKQKNCFSNSYGSPFCLVKKFNDHNILKESYNKMNVRGDEKCNLNDRLQKYRSQAQMALDKLETGRLQIPEAITDQVDVVEVLRGGRVNVASNLSANEESLAIVIIYYIFQWTKLSCEGNNRDLITISLNNNSMYYLGNTIQQRDSIQKVVLTLKSCQEYFSQQNYDHYGEMDLKVQNVIEDVQRLDVVKMKKSFTKKMSTKSIRLLSNKLRIALDMLEGDWISKNNTSFQYKWASIKMKNIQQVMNMDMKKLDKKSLELLICRICEKKVQAFEMKIHCEECQQSAEAKKRILELNLEMANLCEAAYQDERNAQVKQAKNKKVQKNNNKFRRTQTFNMDEQENEQELININNAMTIIINYADKIVNQSNDDPKCKNYLTNQKIWSSLMICRMQAITQRVMKLRPSQREFIRASLIEWIILRNKKVITNNMT</sequence>
<dbReference type="Proteomes" id="UP000000600">
    <property type="component" value="Unassembled WGS sequence"/>
</dbReference>
<dbReference type="OrthoDB" id="301572at2759"/>
<dbReference type="KEGG" id="ptm:GSPATT00009996001"/>
<dbReference type="EMBL" id="CT868163">
    <property type="protein sequence ID" value="CAK73724.1"/>
    <property type="molecule type" value="Genomic_DNA"/>
</dbReference>
<dbReference type="GeneID" id="5026906"/>
<reference evidence="1 2" key="1">
    <citation type="journal article" date="2006" name="Nature">
        <title>Global trends of whole-genome duplications revealed by the ciliate Paramecium tetraurelia.</title>
        <authorList>
            <consortium name="Genoscope"/>
            <person name="Aury J.-M."/>
            <person name="Jaillon O."/>
            <person name="Duret L."/>
            <person name="Noel B."/>
            <person name="Jubin C."/>
            <person name="Porcel B.M."/>
            <person name="Segurens B."/>
            <person name="Daubin V."/>
            <person name="Anthouard V."/>
            <person name="Aiach N."/>
            <person name="Arnaiz O."/>
            <person name="Billaut A."/>
            <person name="Beisson J."/>
            <person name="Blanc I."/>
            <person name="Bouhouche K."/>
            <person name="Camara F."/>
            <person name="Duharcourt S."/>
            <person name="Guigo R."/>
            <person name="Gogendeau D."/>
            <person name="Katinka M."/>
            <person name="Keller A.-M."/>
            <person name="Kissmehl R."/>
            <person name="Klotz C."/>
            <person name="Koll F."/>
            <person name="Le Moue A."/>
            <person name="Lepere C."/>
            <person name="Malinsky S."/>
            <person name="Nowacki M."/>
            <person name="Nowak J.K."/>
            <person name="Plattner H."/>
            <person name="Poulain J."/>
            <person name="Ruiz F."/>
            <person name="Serrano V."/>
            <person name="Zagulski M."/>
            <person name="Dessen P."/>
            <person name="Betermier M."/>
            <person name="Weissenbach J."/>
            <person name="Scarpelli C."/>
            <person name="Schachter V."/>
            <person name="Sperling L."/>
            <person name="Meyer E."/>
            <person name="Cohen J."/>
            <person name="Wincker P."/>
        </authorList>
    </citation>
    <scope>NUCLEOTIDE SEQUENCE [LARGE SCALE GENOMIC DNA]</scope>
    <source>
        <strain evidence="1 2">Stock d4-2</strain>
    </source>
</reference>
<dbReference type="InParanoid" id="A0CSF7"/>
<evidence type="ECO:0000313" key="1">
    <source>
        <dbReference type="EMBL" id="CAK73724.1"/>
    </source>
</evidence>
<keyword evidence="2" id="KW-1185">Reference proteome</keyword>